<sequence>MATLSTLWGCRLTFNFWRKGGYKLNEEDYRWAVIRKQMHWTLFEVFNVVFIAGYQHLLLLLLAVPSYAVYFHRHEALNAVDAVATALFLALLVLETMADQQQWNFYQKKYELIAQNQPLTGDYKAGFNRSGLFRYSRHPNFFGEMFLWWAFYLFSVAVSESALNPSSLGTILLTLLFQGSTPFTESITAAKYPLYKQYQRRVSTLHENYARRKRCFRCRAPKVVRPDALVVDSQGDRHAWREALDPASSKIYYYNTQTNQTQWERPVEMGAAPHATGWFGRGKVGVDEGSRYEALNAKFLSRPARKQLDVMPTANSQLEGAYEYNIWYDKYVGDHWNDSRGKEPATTRCDLELDAGKTKADVVSKANRYFCVHFARGMCARGAECNYYHRLPSAADEMRLGMMHDCFGRERHATDRDDMSGVGNFTSNSRTLYIGGLKSTGSEGKDAVKTQEQALWKQFGEWGEVENINVIHRKSICFVRYRHRTSAEFAKEAMANQPLQSDEVLNVRWAYDDPNPVAKQAGERADHDAIVAMVQAKGGTTTEDAAFDYPEQYQMPASKRQRVEGNTIASYPNTDTQFTTSGNIAAESTAAVTSEQELYAQLSYANSSGEIPADESLARGDDEAANNETS</sequence>
<dbReference type="InterPro" id="IPR000504">
    <property type="entry name" value="RRM_dom"/>
</dbReference>
<evidence type="ECO:0000259" key="16">
    <source>
        <dbReference type="PROSITE" id="PS50102"/>
    </source>
</evidence>
<evidence type="ECO:0000256" key="12">
    <source>
        <dbReference type="PROSITE-ProRule" id="PRU00723"/>
    </source>
</evidence>
<dbReference type="GO" id="GO:0008270">
    <property type="term" value="F:zinc ion binding"/>
    <property type="evidence" value="ECO:0007669"/>
    <property type="project" value="UniProtKB-KW"/>
</dbReference>
<dbReference type="Gene3D" id="2.20.70.10">
    <property type="match status" value="1"/>
</dbReference>
<dbReference type="InterPro" id="IPR000571">
    <property type="entry name" value="Znf_CCCH"/>
</dbReference>
<dbReference type="GO" id="GO:0036002">
    <property type="term" value="F:pre-mRNA binding"/>
    <property type="evidence" value="ECO:0007669"/>
    <property type="project" value="TreeGrafter"/>
</dbReference>
<dbReference type="InterPro" id="IPR036020">
    <property type="entry name" value="WW_dom_sf"/>
</dbReference>
<dbReference type="InterPro" id="IPR010721">
    <property type="entry name" value="UstE-like"/>
</dbReference>
<keyword evidence="6 12" id="KW-0863">Zinc-finger</keyword>
<keyword evidence="7 12" id="KW-0862">Zinc</keyword>
<feature type="transmembrane region" description="Helical" evidence="14">
    <location>
        <begin position="45"/>
        <end position="70"/>
    </location>
</feature>
<evidence type="ECO:0000256" key="9">
    <source>
        <dbReference type="ARBA" id="ARBA00023187"/>
    </source>
</evidence>
<dbReference type="SUPFAM" id="SSF51045">
    <property type="entry name" value="WW domain"/>
    <property type="match status" value="1"/>
</dbReference>
<evidence type="ECO:0000256" key="13">
    <source>
        <dbReference type="SAM" id="MobiDB-lite"/>
    </source>
</evidence>
<dbReference type="Pfam" id="PF06966">
    <property type="entry name" value="DUF1295"/>
    <property type="match status" value="1"/>
</dbReference>
<comment type="similarity">
    <text evidence="2">Belongs to the RRM CWC2 family.</text>
</comment>
<keyword evidence="10" id="KW-0539">Nucleus</keyword>
<feature type="region of interest" description="Disordered" evidence="13">
    <location>
        <begin position="608"/>
        <end position="630"/>
    </location>
</feature>
<dbReference type="InterPro" id="IPR032297">
    <property type="entry name" value="Torus"/>
</dbReference>
<organism evidence="18 19">
    <name type="scientific">Phytophthora kernoviae 00238/432</name>
    <dbReference type="NCBI Taxonomy" id="1284355"/>
    <lineage>
        <taxon>Eukaryota</taxon>
        <taxon>Sar</taxon>
        <taxon>Stramenopiles</taxon>
        <taxon>Oomycota</taxon>
        <taxon>Peronosporomycetes</taxon>
        <taxon>Peronosporales</taxon>
        <taxon>Peronosporaceae</taxon>
        <taxon>Phytophthora</taxon>
    </lineage>
</organism>
<comment type="caution">
    <text evidence="18">The sequence shown here is derived from an EMBL/GenBank/DDBJ whole genome shotgun (WGS) entry which is preliminary data.</text>
</comment>
<keyword evidence="5" id="KW-0747">Spliceosome</keyword>
<dbReference type="CDD" id="cd00201">
    <property type="entry name" value="WW"/>
    <property type="match status" value="1"/>
</dbReference>
<feature type="zinc finger region" description="C3H1-type" evidence="12">
    <location>
        <begin position="365"/>
        <end position="392"/>
    </location>
</feature>
<protein>
    <recommendedName>
        <fullName evidence="20">WW domain-containing protein</fullName>
    </recommendedName>
</protein>
<dbReference type="GO" id="GO:0008380">
    <property type="term" value="P:RNA splicing"/>
    <property type="evidence" value="ECO:0007669"/>
    <property type="project" value="UniProtKB-KW"/>
</dbReference>
<evidence type="ECO:0000259" key="15">
    <source>
        <dbReference type="PROSITE" id="PS50020"/>
    </source>
</evidence>
<dbReference type="GO" id="GO:0006397">
    <property type="term" value="P:mRNA processing"/>
    <property type="evidence" value="ECO:0007669"/>
    <property type="project" value="UniProtKB-KW"/>
</dbReference>
<dbReference type="PANTHER" id="PTHR14089">
    <property type="entry name" value="PRE-MRNA-SPLICING FACTOR RBM22"/>
    <property type="match status" value="1"/>
</dbReference>
<dbReference type="Proteomes" id="UP000702964">
    <property type="component" value="Unassembled WGS sequence"/>
</dbReference>
<dbReference type="FunFam" id="3.30.70.330:FF:000502">
    <property type="entry name" value="Pre-mRNA-splicing factor cwc2, putative"/>
    <property type="match status" value="1"/>
</dbReference>
<evidence type="ECO:0000313" key="19">
    <source>
        <dbReference type="Proteomes" id="UP000702964"/>
    </source>
</evidence>
<dbReference type="SMART" id="SM00456">
    <property type="entry name" value="WW"/>
    <property type="match status" value="1"/>
</dbReference>
<evidence type="ECO:0000256" key="14">
    <source>
        <dbReference type="SAM" id="Phobius"/>
    </source>
</evidence>
<dbReference type="Pfam" id="PF00397">
    <property type="entry name" value="WW"/>
    <property type="match status" value="1"/>
</dbReference>
<dbReference type="GO" id="GO:0017070">
    <property type="term" value="F:U6 snRNA binding"/>
    <property type="evidence" value="ECO:0007669"/>
    <property type="project" value="TreeGrafter"/>
</dbReference>
<keyword evidence="3" id="KW-0507">mRNA processing</keyword>
<keyword evidence="9" id="KW-0508">mRNA splicing</keyword>
<evidence type="ECO:0000256" key="2">
    <source>
        <dbReference type="ARBA" id="ARBA00008024"/>
    </source>
</evidence>
<feature type="transmembrane region" description="Helical" evidence="14">
    <location>
        <begin position="141"/>
        <end position="158"/>
    </location>
</feature>
<dbReference type="InterPro" id="IPR035979">
    <property type="entry name" value="RBD_domain_sf"/>
</dbReference>
<evidence type="ECO:0008006" key="20">
    <source>
        <dbReference type="Google" id="ProtNLM"/>
    </source>
</evidence>
<name>A0A8J4S9W0_9STRA</name>
<evidence type="ECO:0000259" key="17">
    <source>
        <dbReference type="PROSITE" id="PS50103"/>
    </source>
</evidence>
<keyword evidence="14" id="KW-0812">Transmembrane</keyword>
<reference evidence="18" key="2">
    <citation type="submission" date="2020-02" db="EMBL/GenBank/DDBJ databases">
        <authorList>
            <person name="Studholme D.J."/>
        </authorList>
    </citation>
    <scope>NUCLEOTIDE SEQUENCE</scope>
    <source>
        <strain evidence="18">00238/432</strain>
    </source>
</reference>
<keyword evidence="14" id="KW-1133">Transmembrane helix</keyword>
<dbReference type="PANTHER" id="PTHR14089:SF2">
    <property type="entry name" value="PRE-MRNA-SPLICING FACTOR CWC2"/>
    <property type="match status" value="1"/>
</dbReference>
<keyword evidence="8 11" id="KW-0694">RNA-binding</keyword>
<evidence type="ECO:0000256" key="11">
    <source>
        <dbReference type="PROSITE-ProRule" id="PRU00176"/>
    </source>
</evidence>
<comment type="subcellular location">
    <subcellularLocation>
        <location evidence="1">Nucleus</location>
    </subcellularLocation>
</comment>
<dbReference type="GO" id="GO:0071007">
    <property type="term" value="C:U2-type catalytic step 2 spliceosome"/>
    <property type="evidence" value="ECO:0007669"/>
    <property type="project" value="TreeGrafter"/>
</dbReference>
<keyword evidence="14" id="KW-0472">Membrane</keyword>
<proteinExistence type="inferred from homology"/>
<evidence type="ECO:0000256" key="10">
    <source>
        <dbReference type="ARBA" id="ARBA00023242"/>
    </source>
</evidence>
<dbReference type="CDD" id="cd12360">
    <property type="entry name" value="RRM_cwf2"/>
    <property type="match status" value="1"/>
</dbReference>
<evidence type="ECO:0000256" key="7">
    <source>
        <dbReference type="ARBA" id="ARBA00022833"/>
    </source>
</evidence>
<dbReference type="SUPFAM" id="SSF54928">
    <property type="entry name" value="RNA-binding domain, RBD"/>
    <property type="match status" value="1"/>
</dbReference>
<reference evidence="18" key="1">
    <citation type="journal article" date="2015" name="Genom Data">
        <title>Draft genome sequences of Phytophthora kernoviae and Phytophthora ramorum lineage EU2 from Scotland.</title>
        <authorList>
            <person name="Sambles C."/>
            <person name="Schlenzig A."/>
            <person name="O'Neill P."/>
            <person name="Grant M."/>
            <person name="Studholme D.J."/>
        </authorList>
    </citation>
    <scope>NUCLEOTIDE SEQUENCE</scope>
    <source>
        <strain evidence="18">00238/432</strain>
    </source>
</reference>
<evidence type="ECO:0000256" key="8">
    <source>
        <dbReference type="ARBA" id="ARBA00022884"/>
    </source>
</evidence>
<gene>
    <name evidence="18" type="ORF">G195_007165</name>
</gene>
<dbReference type="Pfam" id="PF16131">
    <property type="entry name" value="Torus"/>
    <property type="match status" value="1"/>
</dbReference>
<dbReference type="Gene3D" id="3.30.70.330">
    <property type="match status" value="1"/>
</dbReference>
<feature type="domain" description="C3H1-type" evidence="17">
    <location>
        <begin position="365"/>
        <end position="392"/>
    </location>
</feature>
<dbReference type="InterPro" id="IPR012677">
    <property type="entry name" value="Nucleotide-bd_a/b_plait_sf"/>
</dbReference>
<evidence type="ECO:0000256" key="6">
    <source>
        <dbReference type="ARBA" id="ARBA00022771"/>
    </source>
</evidence>
<evidence type="ECO:0000256" key="3">
    <source>
        <dbReference type="ARBA" id="ARBA00022664"/>
    </source>
</evidence>
<dbReference type="InterPro" id="IPR001202">
    <property type="entry name" value="WW_dom"/>
</dbReference>
<dbReference type="Gene3D" id="1.20.120.1630">
    <property type="match status" value="1"/>
</dbReference>
<dbReference type="PROSITE" id="PS50102">
    <property type="entry name" value="RRM"/>
    <property type="match status" value="1"/>
</dbReference>
<feature type="domain" description="WW" evidence="15">
    <location>
        <begin position="240"/>
        <end position="268"/>
    </location>
</feature>
<dbReference type="InterPro" id="IPR039171">
    <property type="entry name" value="Cwc2/Slt11"/>
</dbReference>
<evidence type="ECO:0000313" key="18">
    <source>
        <dbReference type="EMBL" id="KAF4319549.1"/>
    </source>
</evidence>
<dbReference type="PROSITE" id="PS01159">
    <property type="entry name" value="WW_DOMAIN_1"/>
    <property type="match status" value="1"/>
</dbReference>
<dbReference type="PROSITE" id="PS50244">
    <property type="entry name" value="S5A_REDUCTASE"/>
    <property type="match status" value="1"/>
</dbReference>
<evidence type="ECO:0000256" key="5">
    <source>
        <dbReference type="ARBA" id="ARBA00022728"/>
    </source>
</evidence>
<feature type="domain" description="RRM" evidence="16">
    <location>
        <begin position="430"/>
        <end position="512"/>
    </location>
</feature>
<dbReference type="SMART" id="SM00360">
    <property type="entry name" value="RRM"/>
    <property type="match status" value="1"/>
</dbReference>
<dbReference type="GO" id="GO:0071006">
    <property type="term" value="C:U2-type catalytic step 1 spliceosome"/>
    <property type="evidence" value="ECO:0007669"/>
    <property type="project" value="TreeGrafter"/>
</dbReference>
<evidence type="ECO:0000256" key="1">
    <source>
        <dbReference type="ARBA" id="ARBA00004123"/>
    </source>
</evidence>
<dbReference type="Pfam" id="PF00076">
    <property type="entry name" value="RRM_1"/>
    <property type="match status" value="1"/>
</dbReference>
<dbReference type="GO" id="GO:0000974">
    <property type="term" value="C:Prp19 complex"/>
    <property type="evidence" value="ECO:0007669"/>
    <property type="project" value="TreeGrafter"/>
</dbReference>
<dbReference type="PROSITE" id="PS50103">
    <property type="entry name" value="ZF_C3H1"/>
    <property type="match status" value="1"/>
</dbReference>
<dbReference type="AlphaFoldDB" id="A0A8J4S9W0"/>
<accession>A0A8J4S9W0</accession>
<keyword evidence="4 12" id="KW-0479">Metal-binding</keyword>
<dbReference type="InterPro" id="IPR034181">
    <property type="entry name" value="Cwc2_RRM"/>
</dbReference>
<feature type="transmembrane region" description="Helical" evidence="14">
    <location>
        <begin position="76"/>
        <end position="94"/>
    </location>
</feature>
<dbReference type="PROSITE" id="PS50020">
    <property type="entry name" value="WW_DOMAIN_2"/>
    <property type="match status" value="1"/>
</dbReference>
<dbReference type="EMBL" id="AOFI03000208">
    <property type="protein sequence ID" value="KAF4319549.1"/>
    <property type="molecule type" value="Genomic_DNA"/>
</dbReference>
<evidence type="ECO:0000256" key="4">
    <source>
        <dbReference type="ARBA" id="ARBA00022723"/>
    </source>
</evidence>